<dbReference type="InterPro" id="IPR002121">
    <property type="entry name" value="HRDC_dom"/>
</dbReference>
<reference evidence="8" key="2">
    <citation type="submission" date="2021-11" db="EMBL/GenBank/DDBJ databases">
        <title>Genome sequence of Xylella taiwanensis PLS432.</title>
        <authorList>
            <person name="Weng L.-W."/>
            <person name="Su C.-C."/>
            <person name="Tsai C.-W."/>
            <person name="Kuo C.-H."/>
        </authorList>
    </citation>
    <scope>NUCLEOTIDE SEQUENCE</scope>
    <source>
        <strain evidence="8">PLS432</strain>
    </source>
</reference>
<gene>
    <name evidence="8" type="primary">rnd</name>
    <name evidence="7" type="ORF">AF72_00350</name>
    <name evidence="8" type="ORF">LPH55_04565</name>
</gene>
<evidence type="ECO:0000259" key="6">
    <source>
        <dbReference type="PROSITE" id="PS50967"/>
    </source>
</evidence>
<reference evidence="7 9" key="1">
    <citation type="journal article" date="2014" name="Genome Announc.">
        <title>Draft Genome Sequence of Xylella fastidiosa Pear Leaf Scorch Strain in Taiwan.</title>
        <authorList>
            <person name="Su C.C."/>
            <person name="Deng W.L."/>
            <person name="Jan F.J."/>
            <person name="Chang C.J."/>
            <person name="Huang H."/>
            <person name="Chen J."/>
        </authorList>
    </citation>
    <scope>NUCLEOTIDE SEQUENCE [LARGE SCALE GENOMIC DNA]</scope>
    <source>
        <strain evidence="7 9">PLS229</strain>
    </source>
</reference>
<keyword evidence="4 8" id="KW-0378">Hydrolase</keyword>
<dbReference type="Proteomes" id="UP001430701">
    <property type="component" value="Unassembled WGS sequence"/>
</dbReference>
<dbReference type="EMBL" id="JAJPPU010000002">
    <property type="protein sequence ID" value="MCD8472759.1"/>
    <property type="molecule type" value="Genomic_DNA"/>
</dbReference>
<dbReference type="GO" id="GO:0008408">
    <property type="term" value="F:3'-5' exonuclease activity"/>
    <property type="evidence" value="ECO:0007669"/>
    <property type="project" value="InterPro"/>
</dbReference>
<evidence type="ECO:0000256" key="1">
    <source>
        <dbReference type="ARBA" id="ARBA00022490"/>
    </source>
</evidence>
<organism evidence="7 9">
    <name type="scientific">Xylella taiwanensis</name>
    <dbReference type="NCBI Taxonomy" id="1444770"/>
    <lineage>
        <taxon>Bacteria</taxon>
        <taxon>Pseudomonadati</taxon>
        <taxon>Pseudomonadota</taxon>
        <taxon>Gammaproteobacteria</taxon>
        <taxon>Lysobacterales</taxon>
        <taxon>Lysobacteraceae</taxon>
        <taxon>Xylella</taxon>
    </lineage>
</organism>
<dbReference type="Gene3D" id="3.30.420.10">
    <property type="entry name" value="Ribonuclease H-like superfamily/Ribonuclease H"/>
    <property type="match status" value="1"/>
</dbReference>
<evidence type="ECO:0000313" key="9">
    <source>
        <dbReference type="Proteomes" id="UP000020406"/>
    </source>
</evidence>
<dbReference type="GO" id="GO:0000166">
    <property type="term" value="F:nucleotide binding"/>
    <property type="evidence" value="ECO:0007669"/>
    <property type="project" value="InterPro"/>
</dbReference>
<dbReference type="PANTHER" id="PTHR47649:SF1">
    <property type="entry name" value="RIBONUCLEASE D"/>
    <property type="match status" value="1"/>
</dbReference>
<dbReference type="RefSeq" id="WP_038269683.1">
    <property type="nucleotide sequence ID" value="NZ_CP053627.1"/>
</dbReference>
<dbReference type="KEGG" id="xtw:AB672_11650"/>
<dbReference type="EC" id="3.1.13.5" evidence="8"/>
<dbReference type="GeneID" id="68901954"/>
<dbReference type="eggNOG" id="COG0349">
    <property type="taxonomic scope" value="Bacteria"/>
</dbReference>
<dbReference type="STRING" id="1444770.AF72_00350"/>
<dbReference type="InterPro" id="IPR002562">
    <property type="entry name" value="3'-5'_exonuclease_dom"/>
</dbReference>
<dbReference type="InterPro" id="IPR010997">
    <property type="entry name" value="HRDC-like_sf"/>
</dbReference>
<dbReference type="GO" id="GO:0033890">
    <property type="term" value="F:ribonuclease D activity"/>
    <property type="evidence" value="ECO:0007669"/>
    <property type="project" value="UniProtKB-EC"/>
</dbReference>
<evidence type="ECO:0000256" key="5">
    <source>
        <dbReference type="ARBA" id="ARBA00022839"/>
    </source>
</evidence>
<dbReference type="PROSITE" id="PS50967">
    <property type="entry name" value="HRDC"/>
    <property type="match status" value="1"/>
</dbReference>
<dbReference type="InterPro" id="IPR012337">
    <property type="entry name" value="RNaseH-like_sf"/>
</dbReference>
<dbReference type="SUPFAM" id="SSF53098">
    <property type="entry name" value="Ribonuclease H-like"/>
    <property type="match status" value="1"/>
</dbReference>
<sequence>MPHWIQHPDTLATWWHRQPTRIGMDTEFIRERTFWPQLALVQIAIEDEILLVDPLVPGIIDALRLWLTAPHVVKVMHSASEDLIAFKRACGVLPRPLFDTQIGAALAGLGGGLGYQKLVATVTSVELKKGETRSDWMHRPLTPAQLDYAANDVRYLFTLHDTLTERLAQLNRSAWLEEDCARLIHTIEQDENERWPHLAIRSAHLLDTPGQYRLLRLLRWRDTLARTSNQPRNWILNNELANTLARFPPSDLADLRYQLKKCNKSWNTLASQILEALHTPLADETQAPLAIAPSDADKALLKRLQQTVAKCSCDLGLPDGILASRRHLEALIEQRQWPDSLGQWRRALLETQLQPLLSMPDDT</sequence>
<dbReference type="EMBL" id="JDSQ01000001">
    <property type="protein sequence ID" value="EWS79321.1"/>
    <property type="molecule type" value="Genomic_DNA"/>
</dbReference>
<evidence type="ECO:0000313" key="7">
    <source>
        <dbReference type="EMBL" id="EWS79321.1"/>
    </source>
</evidence>
<dbReference type="GO" id="GO:0003676">
    <property type="term" value="F:nucleic acid binding"/>
    <property type="evidence" value="ECO:0007669"/>
    <property type="project" value="InterPro"/>
</dbReference>
<dbReference type="GO" id="GO:0008033">
    <property type="term" value="P:tRNA processing"/>
    <property type="evidence" value="ECO:0007669"/>
    <property type="project" value="UniProtKB-KW"/>
</dbReference>
<dbReference type="Pfam" id="PF01612">
    <property type="entry name" value="DNA_pol_A_exo1"/>
    <property type="match status" value="1"/>
</dbReference>
<accession>Z9JND8</accession>
<dbReference type="InterPro" id="IPR051086">
    <property type="entry name" value="RNase_D-like"/>
</dbReference>
<keyword evidence="5" id="KW-0269">Exonuclease</keyword>
<evidence type="ECO:0000313" key="10">
    <source>
        <dbReference type="Proteomes" id="UP001430701"/>
    </source>
</evidence>
<dbReference type="Pfam" id="PF00570">
    <property type="entry name" value="HRDC"/>
    <property type="match status" value="1"/>
</dbReference>
<feature type="domain" description="HRDC" evidence="6">
    <location>
        <begin position="207"/>
        <end position="287"/>
    </location>
</feature>
<keyword evidence="2" id="KW-0819">tRNA processing</keyword>
<protein>
    <submittedName>
        <fullName evidence="7">Ribonuclease D</fullName>
        <ecNumber evidence="8">3.1.13.5</ecNumber>
    </submittedName>
</protein>
<dbReference type="SMART" id="SM00474">
    <property type="entry name" value="35EXOc"/>
    <property type="match status" value="1"/>
</dbReference>
<proteinExistence type="predicted"/>
<keyword evidence="3" id="KW-0540">Nuclease</keyword>
<dbReference type="OrthoDB" id="9800549at2"/>
<dbReference type="NCBIfam" id="TIGR01388">
    <property type="entry name" value="rnd"/>
    <property type="match status" value="1"/>
</dbReference>
<dbReference type="InterPro" id="IPR036397">
    <property type="entry name" value="RNaseH_sf"/>
</dbReference>
<dbReference type="SUPFAM" id="SSF47819">
    <property type="entry name" value="HRDC-like"/>
    <property type="match status" value="2"/>
</dbReference>
<name>Z9JND8_9GAMM</name>
<dbReference type="InterPro" id="IPR044876">
    <property type="entry name" value="HRDC_dom_sf"/>
</dbReference>
<dbReference type="Proteomes" id="UP000020406">
    <property type="component" value="Unassembled WGS sequence"/>
</dbReference>
<dbReference type="Gene3D" id="1.10.150.80">
    <property type="entry name" value="HRDC domain"/>
    <property type="match status" value="2"/>
</dbReference>
<comment type="caution">
    <text evidence="7">The sequence shown here is derived from an EMBL/GenBank/DDBJ whole genome shotgun (WGS) entry which is preliminary data.</text>
</comment>
<dbReference type="PANTHER" id="PTHR47649">
    <property type="entry name" value="RIBONUCLEASE D"/>
    <property type="match status" value="1"/>
</dbReference>
<evidence type="ECO:0000256" key="3">
    <source>
        <dbReference type="ARBA" id="ARBA00022722"/>
    </source>
</evidence>
<evidence type="ECO:0000256" key="4">
    <source>
        <dbReference type="ARBA" id="ARBA00022801"/>
    </source>
</evidence>
<dbReference type="InterPro" id="IPR006292">
    <property type="entry name" value="RNase_D"/>
</dbReference>
<dbReference type="AlphaFoldDB" id="Z9JND8"/>
<keyword evidence="10" id="KW-1185">Reference proteome</keyword>
<keyword evidence="1" id="KW-0963">Cytoplasm</keyword>
<evidence type="ECO:0000256" key="2">
    <source>
        <dbReference type="ARBA" id="ARBA00022694"/>
    </source>
</evidence>
<dbReference type="PATRIC" id="fig|1444770.3.peg.79"/>
<evidence type="ECO:0000313" key="8">
    <source>
        <dbReference type="EMBL" id="MCD8472759.1"/>
    </source>
</evidence>
<dbReference type="CDD" id="cd06142">
    <property type="entry name" value="RNaseD_exo"/>
    <property type="match status" value="1"/>
</dbReference>